<comment type="caution">
    <text evidence="1">The sequence shown here is derived from an EMBL/GenBank/DDBJ whole genome shotgun (WGS) entry which is preliminary data.</text>
</comment>
<sequence>MKIKKEAHKWLIECDHFDDFPKCLNPTSLKTNHIGDLSEGDGHNDALFTYILTLQSEGMSKDEIRESIRTINDFILKEPISDNELNIILFINL</sequence>
<organism evidence="1 2">
    <name type="scientific">Listeria booriae</name>
    <dbReference type="NCBI Taxonomy" id="1552123"/>
    <lineage>
        <taxon>Bacteria</taxon>
        <taxon>Bacillati</taxon>
        <taxon>Bacillota</taxon>
        <taxon>Bacilli</taxon>
        <taxon>Bacillales</taxon>
        <taxon>Listeriaceae</taxon>
        <taxon>Listeria</taxon>
    </lineage>
</organism>
<protein>
    <recommendedName>
        <fullName evidence="3">Primase C-terminal 1 domain-containing protein</fullName>
    </recommendedName>
</protein>
<evidence type="ECO:0000313" key="2">
    <source>
        <dbReference type="Proteomes" id="UP000529446"/>
    </source>
</evidence>
<dbReference type="AlphaFoldDB" id="A0A7X0YMY8"/>
<evidence type="ECO:0000313" key="1">
    <source>
        <dbReference type="EMBL" id="MBC2117197.1"/>
    </source>
</evidence>
<name>A0A7X0YMY8_9LIST</name>
<dbReference type="Proteomes" id="UP000529446">
    <property type="component" value="Unassembled WGS sequence"/>
</dbReference>
<evidence type="ECO:0008006" key="3">
    <source>
        <dbReference type="Google" id="ProtNLM"/>
    </source>
</evidence>
<dbReference type="EMBL" id="JAARXI010000006">
    <property type="protein sequence ID" value="MBC2117197.1"/>
    <property type="molecule type" value="Genomic_DNA"/>
</dbReference>
<proteinExistence type="predicted"/>
<accession>A0A7X0YMY8</accession>
<reference evidence="1 2" key="1">
    <citation type="submission" date="2020-03" db="EMBL/GenBank/DDBJ databases">
        <title>Soil Listeria distribution.</title>
        <authorList>
            <person name="Liao J."/>
            <person name="Wiedmann M."/>
        </authorList>
    </citation>
    <scope>NUCLEOTIDE SEQUENCE [LARGE SCALE GENOMIC DNA]</scope>
    <source>
        <strain evidence="1 2">FSL L7-0360</strain>
    </source>
</reference>
<gene>
    <name evidence="1" type="ORF">HCB06_11275</name>
</gene>